<sequence length="227" mass="25114">MAREQKSESANLETLNGFVILGKKHLTLLTISSLFSIATSIFVIFASLMPIAIFKGYPLSGYISLVYSDLYAFEKPIVFRALESVSIITLSLFIGSSIPITLSLFVLAKLIVSGKRYGVFNGYRAINSIYIELIPASSIVAMLTLTLFTAILRVVVMDILPTLPFGGCIDTSAGRLCVERSTALFTWVYSLATSYRPMLFAIMLLLLVLGAFTMYKALELRRTRITY</sequence>
<feature type="transmembrane region" description="Helical" evidence="1">
    <location>
        <begin position="26"/>
        <end position="54"/>
    </location>
</feature>
<keyword evidence="1" id="KW-1133">Transmembrane helix</keyword>
<dbReference type="AlphaFoldDB" id="A0A7C5XLP3"/>
<reference evidence="2" key="1">
    <citation type="journal article" date="2020" name="mSystems">
        <title>Genome- and Community-Level Interaction Insights into Carbon Utilization and Element Cycling Functions of Hydrothermarchaeota in Hydrothermal Sediment.</title>
        <authorList>
            <person name="Zhou Z."/>
            <person name="Liu Y."/>
            <person name="Xu W."/>
            <person name="Pan J."/>
            <person name="Luo Z.H."/>
            <person name="Li M."/>
        </authorList>
    </citation>
    <scope>NUCLEOTIDE SEQUENCE [LARGE SCALE GENOMIC DNA]</scope>
    <source>
        <strain evidence="2">SpSt-1121</strain>
    </source>
</reference>
<organism evidence="2">
    <name type="scientific">Ignisphaera aggregans</name>
    <dbReference type="NCBI Taxonomy" id="334771"/>
    <lineage>
        <taxon>Archaea</taxon>
        <taxon>Thermoproteota</taxon>
        <taxon>Thermoprotei</taxon>
        <taxon>Desulfurococcales</taxon>
        <taxon>Desulfurococcaceae</taxon>
        <taxon>Ignisphaera</taxon>
    </lineage>
</organism>
<keyword evidence="1" id="KW-0472">Membrane</keyword>
<comment type="caution">
    <text evidence="2">The sequence shown here is derived from an EMBL/GenBank/DDBJ whole genome shotgun (WGS) entry which is preliminary data.</text>
</comment>
<feature type="transmembrane region" description="Helical" evidence="1">
    <location>
        <begin position="87"/>
        <end position="112"/>
    </location>
</feature>
<name>A0A7C5XLP3_9CREN</name>
<feature type="transmembrane region" description="Helical" evidence="1">
    <location>
        <begin position="198"/>
        <end position="218"/>
    </location>
</feature>
<gene>
    <name evidence="2" type="ORF">ENM84_01435</name>
</gene>
<evidence type="ECO:0000256" key="1">
    <source>
        <dbReference type="SAM" id="Phobius"/>
    </source>
</evidence>
<keyword evidence="1" id="KW-0812">Transmembrane</keyword>
<dbReference type="EMBL" id="DRZI01000048">
    <property type="protein sequence ID" value="HHP81307.1"/>
    <property type="molecule type" value="Genomic_DNA"/>
</dbReference>
<feature type="transmembrane region" description="Helical" evidence="1">
    <location>
        <begin position="133"/>
        <end position="156"/>
    </location>
</feature>
<accession>A0A7C5XLP3</accession>
<protein>
    <submittedName>
        <fullName evidence="2">Uncharacterized protein</fullName>
    </submittedName>
</protein>
<evidence type="ECO:0000313" key="2">
    <source>
        <dbReference type="EMBL" id="HHP81307.1"/>
    </source>
</evidence>
<proteinExistence type="predicted"/>